<dbReference type="EMBL" id="KQ460542">
    <property type="protein sequence ID" value="KPJ14124.1"/>
    <property type="molecule type" value="Genomic_DNA"/>
</dbReference>
<dbReference type="InterPro" id="IPR016024">
    <property type="entry name" value="ARM-type_fold"/>
</dbReference>
<dbReference type="GO" id="GO:0072686">
    <property type="term" value="C:mitotic spindle"/>
    <property type="evidence" value="ECO:0007669"/>
    <property type="project" value="TreeGrafter"/>
</dbReference>
<dbReference type="Proteomes" id="UP000053240">
    <property type="component" value="Unassembled WGS sequence"/>
</dbReference>
<feature type="region of interest" description="Disordered" evidence="1">
    <location>
        <begin position="1"/>
        <end position="45"/>
    </location>
</feature>
<dbReference type="InParanoid" id="A0A0N0PCJ5"/>
<dbReference type="GO" id="GO:0005815">
    <property type="term" value="C:microtubule organizing center"/>
    <property type="evidence" value="ECO:0007669"/>
    <property type="project" value="TreeGrafter"/>
</dbReference>
<dbReference type="PANTHER" id="PTHR21567:SF88">
    <property type="entry name" value="TOG DOMAIN-CONTAINING PROTEIN"/>
    <property type="match status" value="1"/>
</dbReference>
<dbReference type="GO" id="GO:0005881">
    <property type="term" value="C:cytoplasmic microtubule"/>
    <property type="evidence" value="ECO:0007669"/>
    <property type="project" value="TreeGrafter"/>
</dbReference>
<keyword evidence="3" id="KW-1185">Reference proteome</keyword>
<dbReference type="STRING" id="76193.A0A0N0PCJ5"/>
<reference evidence="2 3" key="1">
    <citation type="journal article" date="2015" name="Nat. Commun.">
        <title>Outbred genome sequencing and CRISPR/Cas9 gene editing in butterflies.</title>
        <authorList>
            <person name="Li X."/>
            <person name="Fan D."/>
            <person name="Zhang W."/>
            <person name="Liu G."/>
            <person name="Zhang L."/>
            <person name="Zhao L."/>
            <person name="Fang X."/>
            <person name="Chen L."/>
            <person name="Dong Y."/>
            <person name="Chen Y."/>
            <person name="Ding Y."/>
            <person name="Zhao R."/>
            <person name="Feng M."/>
            <person name="Zhu Y."/>
            <person name="Feng Y."/>
            <person name="Jiang X."/>
            <person name="Zhu D."/>
            <person name="Xiang H."/>
            <person name="Feng X."/>
            <person name="Li S."/>
            <person name="Wang J."/>
            <person name="Zhang G."/>
            <person name="Kronforst M.R."/>
            <person name="Wang W."/>
        </authorList>
    </citation>
    <scope>NUCLEOTIDE SEQUENCE [LARGE SCALE GENOMIC DNA]</scope>
    <source>
        <strain evidence="2">Ya'a_city_454_Pm</strain>
        <tissue evidence="2">Whole body</tissue>
    </source>
</reference>
<dbReference type="GO" id="GO:0008017">
    <property type="term" value="F:microtubule binding"/>
    <property type="evidence" value="ECO:0007669"/>
    <property type="project" value="TreeGrafter"/>
</dbReference>
<dbReference type="AlphaFoldDB" id="A0A0N0PCJ5"/>
<dbReference type="GO" id="GO:0040001">
    <property type="term" value="P:establishment of mitotic spindle localization"/>
    <property type="evidence" value="ECO:0007669"/>
    <property type="project" value="TreeGrafter"/>
</dbReference>
<evidence type="ECO:0000313" key="2">
    <source>
        <dbReference type="EMBL" id="KPJ14124.1"/>
    </source>
</evidence>
<dbReference type="Gene3D" id="1.25.10.10">
    <property type="entry name" value="Leucine-rich Repeat Variant"/>
    <property type="match status" value="1"/>
</dbReference>
<proteinExistence type="predicted"/>
<dbReference type="GO" id="GO:0000776">
    <property type="term" value="C:kinetochore"/>
    <property type="evidence" value="ECO:0007669"/>
    <property type="project" value="TreeGrafter"/>
</dbReference>
<name>A0A0N0PCJ5_PAPMA</name>
<dbReference type="InterPro" id="IPR011989">
    <property type="entry name" value="ARM-like"/>
</dbReference>
<dbReference type="PANTHER" id="PTHR21567">
    <property type="entry name" value="CLASP"/>
    <property type="match status" value="1"/>
</dbReference>
<protein>
    <submittedName>
        <fullName evidence="2">Protein FAM179A</fullName>
    </submittedName>
</protein>
<feature type="non-terminal residue" evidence="2">
    <location>
        <position position="1"/>
    </location>
</feature>
<sequence>ELDEKEVNAEELQSTESKKSVTTSNVYSTDFTDYSSDKNNSSGKETYVIDWDDSEDSEASCQYHSEQSKHNLPEENNSIDDNMEIIKIVDNEIVKAHQKFSNKVSMTSQICTVVGQETFTQTSKTIIELAESEGLIVKSVDFNTLQTQTSYISVTENKRIEYKIHNSNMYEFKDVQCDINNSNDIWPVLSNSFEDKSSKCLEPQSDIEKFESDNIEIKDDTENITNINEELDNSYKCIEHVDNSISTSSDIDDDSLMEYDDNRIKENSFSCKDNDECYTPKSISKEIEDLYINVSKRFDVFSDKHNVETQSLNPWARVLTPLTEESTANRESIIDMTPCLDVVADSKKKHNNVEFYTQSKEHDYSTSEADGSLDTKEPFKLPPIENNKATNLCFLLSAHHGRKKNMKSDYSTVNSECKSNNLAAGESSIANETQTRLPNQAIQLPPINLEPGIFSIYNNNGSYSSCSSRISVSKPESTCESISIQDKIRELKMIDRRMKISESSLSTSVPECGKSNDTSFKGCELLCSELMRKLKSSSWCEVVDTLEEIPKAMEKFWNVITELRIADFIRQVTVHVDSPRSQVARTACLTLACILKNTNYTRKPDYYEAVTALLVKTGCFSRPVRRAANMALDEIVCAVDFTQTVTALCVHGVGHKSPLVRCAAARLLVVCCAVSGGGRGLLRGRPASAAAARRSALRALAELLQDKATDARKYAERLYSMLRPLSNFEAYYLTDVNVELASRQMKKYDKLLMTGSKDR</sequence>
<accession>A0A0N0PCJ5</accession>
<dbReference type="GO" id="GO:0090307">
    <property type="term" value="P:mitotic spindle assembly"/>
    <property type="evidence" value="ECO:0007669"/>
    <property type="project" value="TreeGrafter"/>
</dbReference>
<evidence type="ECO:0000313" key="3">
    <source>
        <dbReference type="Proteomes" id="UP000053240"/>
    </source>
</evidence>
<dbReference type="GO" id="GO:0045180">
    <property type="term" value="C:basal cortex"/>
    <property type="evidence" value="ECO:0007669"/>
    <property type="project" value="TreeGrafter"/>
</dbReference>
<dbReference type="SUPFAM" id="SSF48371">
    <property type="entry name" value="ARM repeat"/>
    <property type="match status" value="1"/>
</dbReference>
<organism evidence="2 3">
    <name type="scientific">Papilio machaon</name>
    <name type="common">Old World swallowtail butterfly</name>
    <dbReference type="NCBI Taxonomy" id="76193"/>
    <lineage>
        <taxon>Eukaryota</taxon>
        <taxon>Metazoa</taxon>
        <taxon>Ecdysozoa</taxon>
        <taxon>Arthropoda</taxon>
        <taxon>Hexapoda</taxon>
        <taxon>Insecta</taxon>
        <taxon>Pterygota</taxon>
        <taxon>Neoptera</taxon>
        <taxon>Endopterygota</taxon>
        <taxon>Lepidoptera</taxon>
        <taxon>Glossata</taxon>
        <taxon>Ditrysia</taxon>
        <taxon>Papilionoidea</taxon>
        <taxon>Papilionidae</taxon>
        <taxon>Papilioninae</taxon>
        <taxon>Papilio</taxon>
    </lineage>
</organism>
<dbReference type="GO" id="GO:0005876">
    <property type="term" value="C:spindle microtubule"/>
    <property type="evidence" value="ECO:0007669"/>
    <property type="project" value="TreeGrafter"/>
</dbReference>
<feature type="compositionally biased region" description="Polar residues" evidence="1">
    <location>
        <begin position="11"/>
        <end position="44"/>
    </location>
</feature>
<evidence type="ECO:0000256" key="1">
    <source>
        <dbReference type="SAM" id="MobiDB-lite"/>
    </source>
</evidence>
<gene>
    <name evidence="2" type="ORF">RR48_03674</name>
</gene>